<protein>
    <submittedName>
        <fullName evidence="3">Uncharacterized protein</fullName>
    </submittedName>
</protein>
<reference evidence="3 4" key="1">
    <citation type="submission" date="2019-05" db="EMBL/GenBank/DDBJ databases">
        <title>Another draft genome of Portunus trituberculatus and its Hox gene families provides insights of decapod evolution.</title>
        <authorList>
            <person name="Jeong J.-H."/>
            <person name="Song I."/>
            <person name="Kim S."/>
            <person name="Choi T."/>
            <person name="Kim D."/>
            <person name="Ryu S."/>
            <person name="Kim W."/>
        </authorList>
    </citation>
    <scope>NUCLEOTIDE SEQUENCE [LARGE SCALE GENOMIC DNA]</scope>
    <source>
        <tissue evidence="3">Muscle</tissue>
    </source>
</reference>
<keyword evidence="2" id="KW-0812">Transmembrane</keyword>
<evidence type="ECO:0000313" key="4">
    <source>
        <dbReference type="Proteomes" id="UP000324222"/>
    </source>
</evidence>
<organism evidence="3 4">
    <name type="scientific">Portunus trituberculatus</name>
    <name type="common">Swimming crab</name>
    <name type="synonym">Neptunus trituberculatus</name>
    <dbReference type="NCBI Taxonomy" id="210409"/>
    <lineage>
        <taxon>Eukaryota</taxon>
        <taxon>Metazoa</taxon>
        <taxon>Ecdysozoa</taxon>
        <taxon>Arthropoda</taxon>
        <taxon>Crustacea</taxon>
        <taxon>Multicrustacea</taxon>
        <taxon>Malacostraca</taxon>
        <taxon>Eumalacostraca</taxon>
        <taxon>Eucarida</taxon>
        <taxon>Decapoda</taxon>
        <taxon>Pleocyemata</taxon>
        <taxon>Brachyura</taxon>
        <taxon>Eubrachyura</taxon>
        <taxon>Portunoidea</taxon>
        <taxon>Portunidae</taxon>
        <taxon>Portuninae</taxon>
        <taxon>Portunus</taxon>
    </lineage>
</organism>
<keyword evidence="4" id="KW-1185">Reference proteome</keyword>
<feature type="transmembrane region" description="Helical" evidence="2">
    <location>
        <begin position="60"/>
        <end position="79"/>
    </location>
</feature>
<evidence type="ECO:0000313" key="3">
    <source>
        <dbReference type="EMBL" id="MPC43424.1"/>
    </source>
</evidence>
<dbReference type="AlphaFoldDB" id="A0A5B7FG35"/>
<accession>A0A5B7FG35</accession>
<evidence type="ECO:0000256" key="2">
    <source>
        <dbReference type="SAM" id="Phobius"/>
    </source>
</evidence>
<keyword evidence="2" id="KW-1133">Transmembrane helix</keyword>
<keyword evidence="2" id="KW-0472">Membrane</keyword>
<proteinExistence type="predicted"/>
<sequence length="93" mass="10427">MAQSKKHLGVKTGREREITYSDTSPDPDFLCVSIWSSIAAGLTQRPDIGMLVDVDINLMLLVWWLALTCLLLLPTWLMLTDMSHRSALLSTHS</sequence>
<gene>
    <name evidence="3" type="ORF">E2C01_037071</name>
</gene>
<dbReference type="EMBL" id="VSRR010005825">
    <property type="protein sequence ID" value="MPC43424.1"/>
    <property type="molecule type" value="Genomic_DNA"/>
</dbReference>
<comment type="caution">
    <text evidence="3">The sequence shown here is derived from an EMBL/GenBank/DDBJ whole genome shotgun (WGS) entry which is preliminary data.</text>
</comment>
<dbReference type="Proteomes" id="UP000324222">
    <property type="component" value="Unassembled WGS sequence"/>
</dbReference>
<evidence type="ECO:0000256" key="1">
    <source>
        <dbReference type="SAM" id="MobiDB-lite"/>
    </source>
</evidence>
<feature type="region of interest" description="Disordered" evidence="1">
    <location>
        <begin position="1"/>
        <end position="20"/>
    </location>
</feature>
<name>A0A5B7FG35_PORTR</name>